<name>A0AAJ0XGS5_HALSE</name>
<reference evidence="1" key="2">
    <citation type="journal article" date="2020" name="Microorganisms">
        <title>Osmotic Adaptation and Compatible Solute Biosynthesis of Phototrophic Bacteria as Revealed from Genome Analyses.</title>
        <authorList>
            <person name="Imhoff J.F."/>
            <person name="Rahn T."/>
            <person name="Kunzel S."/>
            <person name="Keller A."/>
            <person name="Neulinger S.C."/>
        </authorList>
    </citation>
    <scope>NUCLEOTIDE SEQUENCE</scope>
    <source>
        <strain evidence="1">DSM 4395</strain>
    </source>
</reference>
<sequence length="170" mass="19087">MAAASWRAGLFRVRPASKRGVVHCKHDEKTRPATRGLEEAKVRLHIPLDTLCSLIDLAREFQAKESVVFPEVPTSPSDDWAMQVLAHHGDDYNVAEFSNIVTEMSERQRSELVALMWVGRGDYSTEEWEEAVDEALGDFSIRAAAYVLAHPMVSDHLEEGMIAFELSCED</sequence>
<dbReference type="Pfam" id="PF12616">
    <property type="entry name" value="DUF3775"/>
    <property type="match status" value="1"/>
</dbReference>
<evidence type="ECO:0000313" key="1">
    <source>
        <dbReference type="EMBL" id="MBK5930962.1"/>
    </source>
</evidence>
<accession>A0AAJ0XGS5</accession>
<organism evidence="1 2">
    <name type="scientific">Halochromatium salexigens</name>
    <name type="common">Chromatium salexigens</name>
    <dbReference type="NCBI Taxonomy" id="49447"/>
    <lineage>
        <taxon>Bacteria</taxon>
        <taxon>Pseudomonadati</taxon>
        <taxon>Pseudomonadota</taxon>
        <taxon>Gammaproteobacteria</taxon>
        <taxon>Chromatiales</taxon>
        <taxon>Chromatiaceae</taxon>
        <taxon>Halochromatium</taxon>
    </lineage>
</organism>
<dbReference type="InterPro" id="IPR022254">
    <property type="entry name" value="DUF3775"/>
</dbReference>
<dbReference type="EMBL" id="NHSF01000059">
    <property type="protein sequence ID" value="MBK5930962.1"/>
    <property type="molecule type" value="Genomic_DNA"/>
</dbReference>
<dbReference type="AlphaFoldDB" id="A0AAJ0XGS5"/>
<reference evidence="1" key="1">
    <citation type="submission" date="2017-05" db="EMBL/GenBank/DDBJ databases">
        <authorList>
            <person name="Imhoff J.F."/>
            <person name="Rahn T."/>
            <person name="Kuenzel S."/>
            <person name="Neulinger S.C."/>
        </authorList>
    </citation>
    <scope>NUCLEOTIDE SEQUENCE</scope>
    <source>
        <strain evidence="1">DSM 4395</strain>
    </source>
</reference>
<dbReference type="Proteomes" id="UP001296967">
    <property type="component" value="Unassembled WGS sequence"/>
</dbReference>
<keyword evidence="2" id="KW-1185">Reference proteome</keyword>
<comment type="caution">
    <text evidence="1">The sequence shown here is derived from an EMBL/GenBank/DDBJ whole genome shotgun (WGS) entry which is preliminary data.</text>
</comment>
<gene>
    <name evidence="1" type="ORF">CCR82_10605</name>
</gene>
<evidence type="ECO:0008006" key="3">
    <source>
        <dbReference type="Google" id="ProtNLM"/>
    </source>
</evidence>
<proteinExistence type="predicted"/>
<protein>
    <recommendedName>
        <fullName evidence="3">DUF3775 domain-containing protein</fullName>
    </recommendedName>
</protein>
<evidence type="ECO:0000313" key="2">
    <source>
        <dbReference type="Proteomes" id="UP001296967"/>
    </source>
</evidence>